<feature type="transmembrane region" description="Helical" evidence="1">
    <location>
        <begin position="103"/>
        <end position="124"/>
    </location>
</feature>
<accession>A0A0F9QCX9</accession>
<proteinExistence type="predicted"/>
<dbReference type="EMBL" id="LAZR01005067">
    <property type="protein sequence ID" value="KKN03138.1"/>
    <property type="molecule type" value="Genomic_DNA"/>
</dbReference>
<protein>
    <submittedName>
        <fullName evidence="2">Uncharacterized protein</fullName>
    </submittedName>
</protein>
<name>A0A0F9QCX9_9ZZZZ</name>
<dbReference type="AlphaFoldDB" id="A0A0F9QCX9"/>
<sequence length="128" mass="14494">MAKELEKGLEIVFLIHFILGLILGFVFLFIPEVYCNLVGYTITDKGSFRLIGAASLAFGFSSFLAYRSKDWEKAKQLVQIDIVWLVSASGAIIFWIISESLPVAAWGIFVMFMAFLIAFGYFYLLQEK</sequence>
<organism evidence="2">
    <name type="scientific">marine sediment metagenome</name>
    <dbReference type="NCBI Taxonomy" id="412755"/>
    <lineage>
        <taxon>unclassified sequences</taxon>
        <taxon>metagenomes</taxon>
        <taxon>ecological metagenomes</taxon>
    </lineage>
</organism>
<reference evidence="2" key="1">
    <citation type="journal article" date="2015" name="Nature">
        <title>Complex archaea that bridge the gap between prokaryotes and eukaryotes.</title>
        <authorList>
            <person name="Spang A."/>
            <person name="Saw J.H."/>
            <person name="Jorgensen S.L."/>
            <person name="Zaremba-Niedzwiedzka K."/>
            <person name="Martijn J."/>
            <person name="Lind A.E."/>
            <person name="van Eijk R."/>
            <person name="Schleper C."/>
            <person name="Guy L."/>
            <person name="Ettema T.J."/>
        </authorList>
    </citation>
    <scope>NUCLEOTIDE SEQUENCE</scope>
</reference>
<comment type="caution">
    <text evidence="2">The sequence shown here is derived from an EMBL/GenBank/DDBJ whole genome shotgun (WGS) entry which is preliminary data.</text>
</comment>
<keyword evidence="1" id="KW-1133">Transmembrane helix</keyword>
<feature type="transmembrane region" description="Helical" evidence="1">
    <location>
        <begin position="78"/>
        <end position="97"/>
    </location>
</feature>
<gene>
    <name evidence="2" type="ORF">LCGC14_1110670</name>
</gene>
<evidence type="ECO:0000256" key="1">
    <source>
        <dbReference type="SAM" id="Phobius"/>
    </source>
</evidence>
<keyword evidence="1" id="KW-0812">Transmembrane</keyword>
<evidence type="ECO:0000313" key="2">
    <source>
        <dbReference type="EMBL" id="KKN03138.1"/>
    </source>
</evidence>
<feature type="transmembrane region" description="Helical" evidence="1">
    <location>
        <begin position="12"/>
        <end position="34"/>
    </location>
</feature>
<feature type="transmembrane region" description="Helical" evidence="1">
    <location>
        <begin position="46"/>
        <end position="66"/>
    </location>
</feature>
<keyword evidence="1" id="KW-0472">Membrane</keyword>